<feature type="compositionally biased region" description="Basic residues" evidence="1">
    <location>
        <begin position="119"/>
        <end position="129"/>
    </location>
</feature>
<reference evidence="2 3" key="1">
    <citation type="journal article" date="2021" name="Nat. Plants">
        <title>The Taxus genome provides insights into paclitaxel biosynthesis.</title>
        <authorList>
            <person name="Xiong X."/>
            <person name="Gou J."/>
            <person name="Liao Q."/>
            <person name="Li Y."/>
            <person name="Zhou Q."/>
            <person name="Bi G."/>
            <person name="Li C."/>
            <person name="Du R."/>
            <person name="Wang X."/>
            <person name="Sun T."/>
            <person name="Guo L."/>
            <person name="Liang H."/>
            <person name="Lu P."/>
            <person name="Wu Y."/>
            <person name="Zhang Z."/>
            <person name="Ro D.K."/>
            <person name="Shang Y."/>
            <person name="Huang S."/>
            <person name="Yan J."/>
        </authorList>
    </citation>
    <scope>NUCLEOTIDE SEQUENCE [LARGE SCALE GENOMIC DNA]</scope>
    <source>
        <strain evidence="2">Ta-2019</strain>
    </source>
</reference>
<comment type="caution">
    <text evidence="2">The sequence shown here is derived from an EMBL/GenBank/DDBJ whole genome shotgun (WGS) entry which is preliminary data.</text>
</comment>
<feature type="non-terminal residue" evidence="2">
    <location>
        <position position="1"/>
    </location>
</feature>
<accession>A0AA38FV00</accession>
<evidence type="ECO:0000313" key="3">
    <source>
        <dbReference type="Proteomes" id="UP000824469"/>
    </source>
</evidence>
<name>A0AA38FV00_TAXCH</name>
<feature type="compositionally biased region" description="Basic and acidic residues" evidence="1">
    <location>
        <begin position="27"/>
        <end position="39"/>
    </location>
</feature>
<gene>
    <name evidence="2" type="ORF">KI387_025650</name>
</gene>
<feature type="region of interest" description="Disordered" evidence="1">
    <location>
        <begin position="92"/>
        <end position="129"/>
    </location>
</feature>
<evidence type="ECO:0000256" key="1">
    <source>
        <dbReference type="SAM" id="MobiDB-lite"/>
    </source>
</evidence>
<dbReference type="EMBL" id="JAHRHJ020000006">
    <property type="protein sequence ID" value="KAH9310615.1"/>
    <property type="molecule type" value="Genomic_DNA"/>
</dbReference>
<keyword evidence="3" id="KW-1185">Reference proteome</keyword>
<protein>
    <submittedName>
        <fullName evidence="2">Uncharacterized protein</fullName>
    </submittedName>
</protein>
<dbReference type="AlphaFoldDB" id="A0AA38FV00"/>
<evidence type="ECO:0000313" key="2">
    <source>
        <dbReference type="EMBL" id="KAH9310615.1"/>
    </source>
</evidence>
<feature type="region of interest" description="Disordered" evidence="1">
    <location>
        <begin position="1"/>
        <end position="60"/>
    </location>
</feature>
<proteinExistence type="predicted"/>
<organism evidence="2 3">
    <name type="scientific">Taxus chinensis</name>
    <name type="common">Chinese yew</name>
    <name type="synonym">Taxus wallichiana var. chinensis</name>
    <dbReference type="NCBI Taxonomy" id="29808"/>
    <lineage>
        <taxon>Eukaryota</taxon>
        <taxon>Viridiplantae</taxon>
        <taxon>Streptophyta</taxon>
        <taxon>Embryophyta</taxon>
        <taxon>Tracheophyta</taxon>
        <taxon>Spermatophyta</taxon>
        <taxon>Pinopsida</taxon>
        <taxon>Pinidae</taxon>
        <taxon>Conifers II</taxon>
        <taxon>Cupressales</taxon>
        <taxon>Taxaceae</taxon>
        <taxon>Taxus</taxon>
    </lineage>
</organism>
<dbReference type="Proteomes" id="UP000824469">
    <property type="component" value="Unassembled WGS sequence"/>
</dbReference>
<sequence>EKLIQMGTLKSNSHALVANKGKKKEKKKETKNQPKKETKTNQPPVKPITHTSISEPKAKKEKYKCSYCKNTGHDEKHCFRKEIDHLTHLLEKNKISVPESIKQNDQKEESSNAKETKNEKKKGKALVAR</sequence>
<feature type="compositionally biased region" description="Basic and acidic residues" evidence="1">
    <location>
        <begin position="102"/>
        <end position="118"/>
    </location>
</feature>